<dbReference type="GO" id="GO:0005840">
    <property type="term" value="C:ribosome"/>
    <property type="evidence" value="ECO:0007669"/>
    <property type="project" value="UniProtKB-KW"/>
</dbReference>
<comment type="caution">
    <text evidence="5">The sequence shown here is derived from an EMBL/GenBank/DDBJ whole genome shotgun (WGS) entry which is preliminary data.</text>
</comment>
<accession>A0A4C2A7J4</accession>
<dbReference type="OrthoDB" id="360689at2759"/>
<reference evidence="5 6" key="1">
    <citation type="journal article" date="2019" name="Commun. Biol.">
        <title>The bagworm genome reveals a unique fibroin gene that provides high tensile strength.</title>
        <authorList>
            <person name="Kono N."/>
            <person name="Nakamura H."/>
            <person name="Ohtoshi R."/>
            <person name="Tomita M."/>
            <person name="Numata K."/>
            <person name="Arakawa K."/>
        </authorList>
    </citation>
    <scope>NUCLEOTIDE SEQUENCE [LARGE SCALE GENOMIC DNA]</scope>
</reference>
<keyword evidence="5" id="KW-0687">Ribonucleoprotein</keyword>
<dbReference type="AlphaFoldDB" id="A0A4C2A7J4"/>
<evidence type="ECO:0000256" key="4">
    <source>
        <dbReference type="SAM" id="Coils"/>
    </source>
</evidence>
<keyword evidence="4" id="KW-0175">Coiled coil</keyword>
<evidence type="ECO:0000256" key="2">
    <source>
        <dbReference type="ARBA" id="ARBA00035707"/>
    </source>
</evidence>
<keyword evidence="5" id="KW-0689">Ribosomal protein</keyword>
<protein>
    <recommendedName>
        <fullName evidence="2">Large ribosomal subunit protein uL10m</fullName>
    </recommendedName>
    <alternativeName>
        <fullName evidence="3">39S ribosomal protein L10, mitochondrial</fullName>
    </alternativeName>
</protein>
<dbReference type="Proteomes" id="UP000299102">
    <property type="component" value="Unassembled WGS sequence"/>
</dbReference>
<proteinExistence type="inferred from homology"/>
<dbReference type="InterPro" id="IPR043141">
    <property type="entry name" value="Ribosomal_uL10-like_sf"/>
</dbReference>
<name>A0A4C2A7J4_EUMVA</name>
<evidence type="ECO:0000313" key="5">
    <source>
        <dbReference type="EMBL" id="GBP96068.1"/>
    </source>
</evidence>
<dbReference type="EMBL" id="BGZK01002729">
    <property type="protein sequence ID" value="GBP96068.1"/>
    <property type="molecule type" value="Genomic_DNA"/>
</dbReference>
<dbReference type="PANTHER" id="PTHR11560">
    <property type="entry name" value="39S RIBOSOMAL PROTEIN L10, MITOCHONDRIAL"/>
    <property type="match status" value="1"/>
</dbReference>
<evidence type="ECO:0000256" key="3">
    <source>
        <dbReference type="ARBA" id="ARBA00035716"/>
    </source>
</evidence>
<dbReference type="STRING" id="151549.A0A4C2A7J4"/>
<evidence type="ECO:0000256" key="1">
    <source>
        <dbReference type="ARBA" id="ARBA00008889"/>
    </source>
</evidence>
<evidence type="ECO:0000313" key="6">
    <source>
        <dbReference type="Proteomes" id="UP000299102"/>
    </source>
</evidence>
<dbReference type="InterPro" id="IPR047865">
    <property type="entry name" value="Ribosomal_uL10_bac_type"/>
</dbReference>
<organism evidence="5 6">
    <name type="scientific">Eumeta variegata</name>
    <name type="common">Bagworm moth</name>
    <name type="synonym">Eumeta japonica</name>
    <dbReference type="NCBI Taxonomy" id="151549"/>
    <lineage>
        <taxon>Eukaryota</taxon>
        <taxon>Metazoa</taxon>
        <taxon>Ecdysozoa</taxon>
        <taxon>Arthropoda</taxon>
        <taxon>Hexapoda</taxon>
        <taxon>Insecta</taxon>
        <taxon>Pterygota</taxon>
        <taxon>Neoptera</taxon>
        <taxon>Endopterygota</taxon>
        <taxon>Lepidoptera</taxon>
        <taxon>Glossata</taxon>
        <taxon>Ditrysia</taxon>
        <taxon>Tineoidea</taxon>
        <taxon>Psychidae</taxon>
        <taxon>Oiketicinae</taxon>
        <taxon>Eumeta</taxon>
    </lineage>
</organism>
<comment type="similarity">
    <text evidence="1">Belongs to the universal ribosomal protein uL10 family.</text>
</comment>
<sequence length="158" mass="18145">MVVFLHLNPIKQRDKLPLFAEFTRNDMHLRQYGKKIVQMATSGTRFEPVNHLFTSQQEILFGQPEKVQKMFKILRKAPELVVMEGIIEDKLLSKNDLVEFSKLPDLQIARSQICTVLHSAATVLVSQLNQAQQSLVSHLDRHAEVENKANNEQENPET</sequence>
<gene>
    <name evidence="5" type="primary">mRpL10</name>
    <name evidence="5" type="ORF">EVAR_68466_1</name>
</gene>
<feature type="coiled-coil region" evidence="4">
    <location>
        <begin position="128"/>
        <end position="155"/>
    </location>
</feature>
<dbReference type="SUPFAM" id="SSF160369">
    <property type="entry name" value="Ribosomal protein L10-like"/>
    <property type="match status" value="1"/>
</dbReference>
<dbReference type="Gene3D" id="3.30.70.1730">
    <property type="match status" value="1"/>
</dbReference>
<keyword evidence="6" id="KW-1185">Reference proteome</keyword>